<dbReference type="Proteomes" id="UP000314294">
    <property type="component" value="Unassembled WGS sequence"/>
</dbReference>
<proteinExistence type="predicted"/>
<keyword evidence="4" id="KW-1185">Reference proteome</keyword>
<organism evidence="3 4">
    <name type="scientific">Liparis tanakae</name>
    <name type="common">Tanaka's snailfish</name>
    <dbReference type="NCBI Taxonomy" id="230148"/>
    <lineage>
        <taxon>Eukaryota</taxon>
        <taxon>Metazoa</taxon>
        <taxon>Chordata</taxon>
        <taxon>Craniata</taxon>
        <taxon>Vertebrata</taxon>
        <taxon>Euteleostomi</taxon>
        <taxon>Actinopterygii</taxon>
        <taxon>Neopterygii</taxon>
        <taxon>Teleostei</taxon>
        <taxon>Neoteleostei</taxon>
        <taxon>Acanthomorphata</taxon>
        <taxon>Eupercaria</taxon>
        <taxon>Perciformes</taxon>
        <taxon>Cottioidei</taxon>
        <taxon>Cottales</taxon>
        <taxon>Liparidae</taxon>
        <taxon>Liparis</taxon>
    </lineage>
</organism>
<comment type="caution">
    <text evidence="3">The sequence shown here is derived from an EMBL/GenBank/DDBJ whole genome shotgun (WGS) entry which is preliminary data.</text>
</comment>
<protein>
    <recommendedName>
        <fullName evidence="5">Secreted protein</fullName>
    </recommendedName>
</protein>
<feature type="chain" id="PRO_5021454618" description="Secreted protein" evidence="2">
    <location>
        <begin position="25"/>
        <end position="83"/>
    </location>
</feature>
<evidence type="ECO:0000313" key="3">
    <source>
        <dbReference type="EMBL" id="TNN23546.1"/>
    </source>
</evidence>
<dbReference type="EMBL" id="SRLO01018106">
    <property type="protein sequence ID" value="TNN23546.1"/>
    <property type="molecule type" value="Genomic_DNA"/>
</dbReference>
<sequence length="83" mass="9146">MTFSLRSRAASALLFLSAWSSSRSVCREKTPSALHHHRDDGEDNGDDLTSSGPGPRPTGALELEDDLIALMFTTIWREDTPED</sequence>
<keyword evidence="2" id="KW-0732">Signal</keyword>
<evidence type="ECO:0008006" key="5">
    <source>
        <dbReference type="Google" id="ProtNLM"/>
    </source>
</evidence>
<gene>
    <name evidence="3" type="ORF">EYF80_066331</name>
</gene>
<dbReference type="AlphaFoldDB" id="A0A4Z2E3M9"/>
<feature type="region of interest" description="Disordered" evidence="1">
    <location>
        <begin position="29"/>
        <end position="61"/>
    </location>
</feature>
<feature type="signal peptide" evidence="2">
    <location>
        <begin position="1"/>
        <end position="24"/>
    </location>
</feature>
<evidence type="ECO:0000256" key="1">
    <source>
        <dbReference type="SAM" id="MobiDB-lite"/>
    </source>
</evidence>
<name>A0A4Z2E3M9_9TELE</name>
<accession>A0A4Z2E3M9</accession>
<evidence type="ECO:0000313" key="4">
    <source>
        <dbReference type="Proteomes" id="UP000314294"/>
    </source>
</evidence>
<evidence type="ECO:0000256" key="2">
    <source>
        <dbReference type="SAM" id="SignalP"/>
    </source>
</evidence>
<reference evidence="3 4" key="1">
    <citation type="submission" date="2019-03" db="EMBL/GenBank/DDBJ databases">
        <title>First draft genome of Liparis tanakae, snailfish: a comprehensive survey of snailfish specific genes.</title>
        <authorList>
            <person name="Kim W."/>
            <person name="Song I."/>
            <person name="Jeong J.-H."/>
            <person name="Kim D."/>
            <person name="Kim S."/>
            <person name="Ryu S."/>
            <person name="Song J.Y."/>
            <person name="Lee S.K."/>
        </authorList>
    </citation>
    <scope>NUCLEOTIDE SEQUENCE [LARGE SCALE GENOMIC DNA]</scope>
    <source>
        <tissue evidence="3">Muscle</tissue>
    </source>
</reference>